<protein>
    <recommendedName>
        <fullName evidence="1">Rhodanese domain-containing protein</fullName>
    </recommendedName>
</protein>
<accession>A0A5K7X617</accession>
<dbReference type="InterPro" id="IPR001763">
    <property type="entry name" value="Rhodanese-like_dom"/>
</dbReference>
<dbReference type="SMART" id="SM00450">
    <property type="entry name" value="RHOD"/>
    <property type="match status" value="1"/>
</dbReference>
<dbReference type="AlphaFoldDB" id="A0A5K7X617"/>
<dbReference type="Gene3D" id="3.40.250.10">
    <property type="entry name" value="Rhodanese-like domain"/>
    <property type="match status" value="1"/>
</dbReference>
<evidence type="ECO:0000259" key="1">
    <source>
        <dbReference type="PROSITE" id="PS50206"/>
    </source>
</evidence>
<dbReference type="KEGG" id="lpav:PLANPX_1622"/>
<dbReference type="RefSeq" id="WP_152098055.1">
    <property type="nucleotide sequence ID" value="NZ_AP021861.1"/>
</dbReference>
<dbReference type="PANTHER" id="PTHR43031:SF17">
    <property type="entry name" value="SULFURTRANSFERASE YTWF-RELATED"/>
    <property type="match status" value="1"/>
</dbReference>
<dbReference type="EMBL" id="AP021861">
    <property type="protein sequence ID" value="BBO32010.1"/>
    <property type="molecule type" value="Genomic_DNA"/>
</dbReference>
<dbReference type="SUPFAM" id="SSF52821">
    <property type="entry name" value="Rhodanese/Cell cycle control phosphatase"/>
    <property type="match status" value="1"/>
</dbReference>
<dbReference type="Pfam" id="PF00581">
    <property type="entry name" value="Rhodanese"/>
    <property type="match status" value="1"/>
</dbReference>
<reference evidence="3" key="1">
    <citation type="submission" date="2019-10" db="EMBL/GenBank/DDBJ databases">
        <title>Lacipirellula parvula gen. nov., sp. nov., representing a lineage of planctomycetes widespread in freshwater anoxic habitats, and description of the family Lacipirellulaceae.</title>
        <authorList>
            <person name="Dedysh S.N."/>
            <person name="Kulichevskaya I.S."/>
            <person name="Beletsky A.V."/>
            <person name="Rakitin A.L."/>
            <person name="Mardanov A.V."/>
            <person name="Ivanova A.A."/>
            <person name="Saltykova V.X."/>
            <person name="Rijpstra W.I.C."/>
            <person name="Sinninghe Damste J.S."/>
            <person name="Ravin N.V."/>
        </authorList>
    </citation>
    <scope>NUCLEOTIDE SEQUENCE [LARGE SCALE GENOMIC DNA]</scope>
    <source>
        <strain evidence="3">PX69</strain>
    </source>
</reference>
<evidence type="ECO:0000313" key="2">
    <source>
        <dbReference type="EMBL" id="BBO32010.1"/>
    </source>
</evidence>
<name>A0A5K7X617_9BACT</name>
<keyword evidence="3" id="KW-1185">Reference proteome</keyword>
<gene>
    <name evidence="2" type="ORF">PLANPX_1622</name>
</gene>
<proteinExistence type="predicted"/>
<feature type="domain" description="Rhodanese" evidence="1">
    <location>
        <begin position="21"/>
        <end position="111"/>
    </location>
</feature>
<organism evidence="2 3">
    <name type="scientific">Lacipirellula parvula</name>
    <dbReference type="NCBI Taxonomy" id="2650471"/>
    <lineage>
        <taxon>Bacteria</taxon>
        <taxon>Pseudomonadati</taxon>
        <taxon>Planctomycetota</taxon>
        <taxon>Planctomycetia</taxon>
        <taxon>Pirellulales</taxon>
        <taxon>Lacipirellulaceae</taxon>
        <taxon>Lacipirellula</taxon>
    </lineage>
</organism>
<evidence type="ECO:0000313" key="3">
    <source>
        <dbReference type="Proteomes" id="UP000326837"/>
    </source>
</evidence>
<dbReference type="InterPro" id="IPR036873">
    <property type="entry name" value="Rhodanese-like_dom_sf"/>
</dbReference>
<dbReference type="PROSITE" id="PS50206">
    <property type="entry name" value="RHODANESE_3"/>
    <property type="match status" value="1"/>
</dbReference>
<dbReference type="InterPro" id="IPR050229">
    <property type="entry name" value="GlpE_sulfurtransferase"/>
</dbReference>
<dbReference type="PANTHER" id="PTHR43031">
    <property type="entry name" value="FAD-DEPENDENT OXIDOREDUCTASE"/>
    <property type="match status" value="1"/>
</dbReference>
<sequence>MSAANEPIEISVPEVKALRDAGGDFLFIDCREPNEYEIASIEGAQLLPMSTLADRVGELAGNEERRVVIHCHKGGRSLRVANWLREQGFARAQSMAGGIDQWATDVEPGMARY</sequence>
<dbReference type="Proteomes" id="UP000326837">
    <property type="component" value="Chromosome"/>
</dbReference>